<dbReference type="Gramene" id="KQL31550">
    <property type="protein sequence ID" value="KQL31550"/>
    <property type="gene ID" value="SETIT_017900mg"/>
</dbReference>
<reference evidence="2" key="2">
    <citation type="submission" date="2018-08" db="UniProtKB">
        <authorList>
            <consortium name="EnsemblPlants"/>
        </authorList>
    </citation>
    <scope>IDENTIFICATION</scope>
    <source>
        <strain evidence="2">Yugu1</strain>
    </source>
</reference>
<feature type="region of interest" description="Disordered" evidence="1">
    <location>
        <begin position="70"/>
        <end position="134"/>
    </location>
</feature>
<keyword evidence="3" id="KW-1185">Reference proteome</keyword>
<dbReference type="HOGENOM" id="CLU_095494_0_0_1"/>
<evidence type="ECO:0000313" key="2">
    <source>
        <dbReference type="EnsemblPlants" id="KQL31550"/>
    </source>
</evidence>
<feature type="compositionally biased region" description="Polar residues" evidence="1">
    <location>
        <begin position="198"/>
        <end position="212"/>
    </location>
</feature>
<name>K3YUF4_SETIT</name>
<dbReference type="OMA" id="PAGIFME"/>
<feature type="compositionally biased region" description="Low complexity" evidence="1">
    <location>
        <begin position="182"/>
        <end position="192"/>
    </location>
</feature>
<dbReference type="eggNOG" id="ENOG502QWIA">
    <property type="taxonomic scope" value="Eukaryota"/>
</dbReference>
<dbReference type="Proteomes" id="UP000004995">
    <property type="component" value="Unassembled WGS sequence"/>
</dbReference>
<protein>
    <submittedName>
        <fullName evidence="2">Uncharacterized protein</fullName>
    </submittedName>
</protein>
<dbReference type="STRING" id="4555.K3YUF4"/>
<feature type="compositionally biased region" description="Low complexity" evidence="1">
    <location>
        <begin position="79"/>
        <end position="91"/>
    </location>
</feature>
<feature type="compositionally biased region" description="Basic and acidic residues" evidence="1">
    <location>
        <begin position="261"/>
        <end position="279"/>
    </location>
</feature>
<dbReference type="PANTHER" id="PTHR35321">
    <property type="entry name" value="OS02G0753200 PROTEIN"/>
    <property type="match status" value="1"/>
</dbReference>
<dbReference type="InParanoid" id="K3YUF4"/>
<feature type="compositionally biased region" description="Basic and acidic residues" evidence="1">
    <location>
        <begin position="167"/>
        <end position="176"/>
    </location>
</feature>
<dbReference type="EMBL" id="AGNK02000557">
    <property type="status" value="NOT_ANNOTATED_CDS"/>
    <property type="molecule type" value="Genomic_DNA"/>
</dbReference>
<dbReference type="EnsemblPlants" id="KQL31550">
    <property type="protein sequence ID" value="KQL31550"/>
    <property type="gene ID" value="SETIT_017900mg"/>
</dbReference>
<feature type="compositionally biased region" description="Basic and acidic residues" evidence="1">
    <location>
        <begin position="292"/>
        <end position="305"/>
    </location>
</feature>
<evidence type="ECO:0000256" key="1">
    <source>
        <dbReference type="SAM" id="MobiDB-lite"/>
    </source>
</evidence>
<dbReference type="PANTHER" id="PTHR35321:SF1">
    <property type="entry name" value="OS02G0753200 PROTEIN"/>
    <property type="match status" value="1"/>
</dbReference>
<evidence type="ECO:0000313" key="3">
    <source>
        <dbReference type="Proteomes" id="UP000004995"/>
    </source>
</evidence>
<sequence length="305" mass="32366">MGDHWSLEPSCWERYGKCEEFVTGSILLSNHDCSYEVSVAKTCSHLTRRKTTRKYPGTAMSLALLQGYSSAEEDDDHAAGAGAELSESGESSAEEAGSDGDEASAPPKPASRPRRRPNPKGGDAGGGEGDSSLPSALEAFADVSGPPEFLRHRVAEPEEGTEALGVLDRRGKEGSKHPPPGAVVVAQPQLVAIRERVTTTSSNPPGSVTSGSVDGKRVIGAANPGPEDAADLLRMCLQCGVPKTYSHAKGMVCPLCGDRPAQPKEPEKKKGSTVKDKEKIKRMKGQSSHASWKSETEMALRQQFD</sequence>
<feature type="region of interest" description="Disordered" evidence="1">
    <location>
        <begin position="257"/>
        <end position="305"/>
    </location>
</feature>
<proteinExistence type="predicted"/>
<organism evidence="2 3">
    <name type="scientific">Setaria italica</name>
    <name type="common">Foxtail millet</name>
    <name type="synonym">Panicum italicum</name>
    <dbReference type="NCBI Taxonomy" id="4555"/>
    <lineage>
        <taxon>Eukaryota</taxon>
        <taxon>Viridiplantae</taxon>
        <taxon>Streptophyta</taxon>
        <taxon>Embryophyta</taxon>
        <taxon>Tracheophyta</taxon>
        <taxon>Spermatophyta</taxon>
        <taxon>Magnoliopsida</taxon>
        <taxon>Liliopsida</taxon>
        <taxon>Poales</taxon>
        <taxon>Poaceae</taxon>
        <taxon>PACMAD clade</taxon>
        <taxon>Panicoideae</taxon>
        <taxon>Panicodae</taxon>
        <taxon>Paniceae</taxon>
        <taxon>Cenchrinae</taxon>
        <taxon>Setaria</taxon>
    </lineage>
</organism>
<dbReference type="AlphaFoldDB" id="K3YUF4"/>
<feature type="region of interest" description="Disordered" evidence="1">
    <location>
        <begin position="152"/>
        <end position="222"/>
    </location>
</feature>
<dbReference type="FunCoup" id="K3YUF4">
    <property type="interactions" value="797"/>
</dbReference>
<feature type="compositionally biased region" description="Acidic residues" evidence="1">
    <location>
        <begin position="92"/>
        <end position="102"/>
    </location>
</feature>
<reference evidence="3" key="1">
    <citation type="journal article" date="2012" name="Nat. Biotechnol.">
        <title>Reference genome sequence of the model plant Setaria.</title>
        <authorList>
            <person name="Bennetzen J.L."/>
            <person name="Schmutz J."/>
            <person name="Wang H."/>
            <person name="Percifield R."/>
            <person name="Hawkins J."/>
            <person name="Pontaroli A.C."/>
            <person name="Estep M."/>
            <person name="Feng L."/>
            <person name="Vaughn J.N."/>
            <person name="Grimwood J."/>
            <person name="Jenkins J."/>
            <person name="Barry K."/>
            <person name="Lindquist E."/>
            <person name="Hellsten U."/>
            <person name="Deshpande S."/>
            <person name="Wang X."/>
            <person name="Wu X."/>
            <person name="Mitros T."/>
            <person name="Triplett J."/>
            <person name="Yang X."/>
            <person name="Ye C.Y."/>
            <person name="Mauro-Herrera M."/>
            <person name="Wang L."/>
            <person name="Li P."/>
            <person name="Sharma M."/>
            <person name="Sharma R."/>
            <person name="Ronald P.C."/>
            <person name="Panaud O."/>
            <person name="Kellogg E.A."/>
            <person name="Brutnell T.P."/>
            <person name="Doust A.N."/>
            <person name="Tuskan G.A."/>
            <person name="Rokhsar D."/>
            <person name="Devos K.M."/>
        </authorList>
    </citation>
    <scope>NUCLEOTIDE SEQUENCE [LARGE SCALE GENOMIC DNA]</scope>
    <source>
        <strain evidence="3">cv. Yugu1</strain>
    </source>
</reference>
<accession>K3YUF4</accession>
<dbReference type="InterPro" id="IPR040306">
    <property type="entry name" value="Os02g0753200-like"/>
</dbReference>